<keyword evidence="2" id="KW-1185">Reference proteome</keyword>
<protein>
    <submittedName>
        <fullName evidence="1">Uncharacterized protein</fullName>
    </submittedName>
</protein>
<accession>A0ABR5EJR8</accession>
<comment type="caution">
    <text evidence="1">The sequence shown here is derived from an EMBL/GenBank/DDBJ whole genome shotgun (WGS) entry which is preliminary data.</text>
</comment>
<dbReference type="EMBL" id="LAVW01000017">
    <property type="protein sequence ID" value="KKW74769.1"/>
    <property type="molecule type" value="Genomic_DNA"/>
</dbReference>
<gene>
    <name evidence="1" type="ORF">VN93_0268</name>
</gene>
<dbReference type="Proteomes" id="UP000034513">
    <property type="component" value="Unassembled WGS sequence"/>
</dbReference>
<reference evidence="1 2" key="1">
    <citation type="submission" date="2015-04" db="EMBL/GenBank/DDBJ databases">
        <title>Evaluation of non-dairy Lactococcus lactis with potential dairy applications reveals extensive phenotype-genotype disparity.</title>
        <authorList>
            <person name="Cavanagh D."/>
            <person name="Casey A."/>
            <person name="Altermann E."/>
            <person name="Cotter P."/>
            <person name="Fitzgerald G.F."/>
            <person name="McAuliffe O."/>
        </authorList>
    </citation>
    <scope>NUCLEOTIDE SEQUENCE [LARGE SCALE GENOMIC DNA]</scope>
    <source>
        <strain evidence="1 2">DPC6856</strain>
    </source>
</reference>
<organism evidence="1 2">
    <name type="scientific">Lactococcus lactis subsp. cremoris</name>
    <name type="common">Streptococcus cremoris</name>
    <dbReference type="NCBI Taxonomy" id="1359"/>
    <lineage>
        <taxon>Bacteria</taxon>
        <taxon>Bacillati</taxon>
        <taxon>Bacillota</taxon>
        <taxon>Bacilli</taxon>
        <taxon>Lactobacillales</taxon>
        <taxon>Streptococcaceae</taxon>
        <taxon>Lactococcus</taxon>
    </lineage>
</organism>
<evidence type="ECO:0000313" key="2">
    <source>
        <dbReference type="Proteomes" id="UP000034513"/>
    </source>
</evidence>
<sequence length="30" mass="3548">MSHFLRFLWGMENMDYYKKNGAVIGVRGRA</sequence>
<evidence type="ECO:0000313" key="1">
    <source>
        <dbReference type="EMBL" id="KKW74769.1"/>
    </source>
</evidence>
<proteinExistence type="predicted"/>
<name>A0ABR5EJR8_LACLC</name>